<feature type="compositionally biased region" description="Basic and acidic residues" evidence="2">
    <location>
        <begin position="430"/>
        <end position="439"/>
    </location>
</feature>
<feature type="coiled-coil region" evidence="1">
    <location>
        <begin position="139"/>
        <end position="173"/>
    </location>
</feature>
<feature type="compositionally biased region" description="Basic residues" evidence="2">
    <location>
        <begin position="213"/>
        <end position="223"/>
    </location>
</feature>
<feature type="compositionally biased region" description="Polar residues" evidence="2">
    <location>
        <begin position="58"/>
        <end position="69"/>
    </location>
</feature>
<evidence type="ECO:0000256" key="1">
    <source>
        <dbReference type="SAM" id="Coils"/>
    </source>
</evidence>
<feature type="compositionally biased region" description="Low complexity" evidence="2">
    <location>
        <begin position="938"/>
        <end position="962"/>
    </location>
</feature>
<feature type="compositionally biased region" description="Acidic residues" evidence="2">
    <location>
        <begin position="867"/>
        <end position="884"/>
    </location>
</feature>
<dbReference type="InterPro" id="IPR018554">
    <property type="entry name" value="FRQ"/>
</dbReference>
<feature type="compositionally biased region" description="Basic and acidic residues" evidence="2">
    <location>
        <begin position="620"/>
        <end position="630"/>
    </location>
</feature>
<feature type="compositionally biased region" description="Basic residues" evidence="2">
    <location>
        <begin position="556"/>
        <end position="565"/>
    </location>
</feature>
<feature type="compositionally biased region" description="Polar residues" evidence="2">
    <location>
        <begin position="670"/>
        <end position="681"/>
    </location>
</feature>
<keyword evidence="4" id="KW-1185">Reference proteome</keyword>
<feature type="compositionally biased region" description="Basic and acidic residues" evidence="2">
    <location>
        <begin position="567"/>
        <end position="579"/>
    </location>
</feature>
<proteinExistence type="predicted"/>
<name>A0ABR1HLJ2_9HYPO</name>
<feature type="compositionally biased region" description="Polar residues" evidence="2">
    <location>
        <begin position="76"/>
        <end position="90"/>
    </location>
</feature>
<evidence type="ECO:0008006" key="5">
    <source>
        <dbReference type="Google" id="ProtNLM"/>
    </source>
</evidence>
<feature type="region of interest" description="Disordered" evidence="2">
    <location>
        <begin position="375"/>
        <end position="447"/>
    </location>
</feature>
<dbReference type="Pfam" id="PF09421">
    <property type="entry name" value="FRQ"/>
    <property type="match status" value="1"/>
</dbReference>
<dbReference type="Proteomes" id="UP001498476">
    <property type="component" value="Unassembled WGS sequence"/>
</dbReference>
<feature type="region of interest" description="Disordered" evidence="2">
    <location>
        <begin position="604"/>
        <end position="642"/>
    </location>
</feature>
<evidence type="ECO:0000313" key="4">
    <source>
        <dbReference type="Proteomes" id="UP001498476"/>
    </source>
</evidence>
<evidence type="ECO:0000313" key="3">
    <source>
        <dbReference type="EMBL" id="KAK7422080.1"/>
    </source>
</evidence>
<sequence>MNSTEGQSHGNQPPTGPNGHPLPRRASPSKSVTLRHHALARDASNRNTPGSTLRKETTMPSISRRTSSNESHKTGQSDAKNWFDQSNENPTADFGNTIMDVDPPFFQKETDSSTEDKPFAYNHQLAPAKLTTAPQSSSADDFRSVIDDLTIEIQNLKEELKRYKQTGPDMLRKEKLFEIKVHGLPNKKKRELEATLRDFAAGLESSPDASSSRRNKKSSSSRHANRDRMYSASGSMSKHASSSSGSNFPPADSAYASMSVGAKSSGPSTARPMKGSKDANQKKVQSYLNDIPEGLYPQHMIMTDRERKKLVVRRLEQLFTGKIGGRHAQKKQTVPPEAKATDASVAVDPQPRVLTALHEPPSLMTMPELAREAKIHPSEQQSGKNSRSRGEGSAFTSHGDQTEPGGNSNSIGSAAPNASSPSRPSAPEQRPTRPRDLDPNRTQIPSENMDYIRHLGLAPPKLLPEQQRPPEDVHPDADGWVYLNLLCSLAQLHIINVTPDFVRLAVSEFSSKFQLSSDGRKIRWRGGSQGTKFSSDSSGYNSQQSPSPTDTDDSKKSRKRQKTSRGVRVEEPEASDKKSSKFGAPVLTSFESFHYKPILVQRDSSNGRTSMDETISSFGPHDDSNGDESRWGNSGSTSNQKKRRHDGAIIYYSGAPFCTDLSGDPGDLSPPSNMLSASQTTPDRHPQPRHNRSPRRSASFGSSVNYGPLSERTPFQRSSSEMDIDGVERVPSLTADDTENLSDVDLDLAWSDESQYIELHPLEPCGLGGVLPDDHFVVVVTTKRSKNEALPQNLPHQRPESDVTADSIIRRLSTMSTISPNPLPLRTETNNQPPLKIEYVSGGIKHLAPVSLPPPAMFIPPFSADDSTTEDMDSSGDIDTDSSDEVMSRRVNPHRSNDYPDGVDLTSGDEDGEDPDDSPGEHNMYAVTSDIRAQVLPTRSRSSLRRGSSSVAAAVGTARGGSKSTTAERMVPTDGASAVITEDTTSGYSSSSEGESS</sequence>
<feature type="compositionally biased region" description="Low complexity" evidence="2">
    <location>
        <begin position="534"/>
        <end position="549"/>
    </location>
</feature>
<feature type="compositionally biased region" description="Basic and acidic residues" evidence="2">
    <location>
        <begin position="108"/>
        <end position="118"/>
    </location>
</feature>
<feature type="region of interest" description="Disordered" evidence="2">
    <location>
        <begin position="200"/>
        <end position="286"/>
    </location>
</feature>
<feature type="region of interest" description="Disordered" evidence="2">
    <location>
        <begin position="522"/>
        <end position="581"/>
    </location>
</feature>
<accession>A0ABR1HLJ2</accession>
<gene>
    <name evidence="3" type="ORF">QQX98_001822</name>
</gene>
<evidence type="ECO:0000256" key="2">
    <source>
        <dbReference type="SAM" id="MobiDB-lite"/>
    </source>
</evidence>
<feature type="compositionally biased region" description="Polar residues" evidence="2">
    <location>
        <begin position="604"/>
        <end position="617"/>
    </location>
</feature>
<feature type="region of interest" description="Disordered" evidence="2">
    <location>
        <begin position="323"/>
        <end position="347"/>
    </location>
</feature>
<dbReference type="EMBL" id="JAZAVJ010000018">
    <property type="protein sequence ID" value="KAK7422080.1"/>
    <property type="molecule type" value="Genomic_DNA"/>
</dbReference>
<keyword evidence="1" id="KW-0175">Coiled coil</keyword>
<feature type="compositionally biased region" description="Acidic residues" evidence="2">
    <location>
        <begin position="907"/>
        <end position="918"/>
    </location>
</feature>
<protein>
    <recommendedName>
        <fullName evidence="5">Frequency clock protein</fullName>
    </recommendedName>
</protein>
<feature type="compositionally biased region" description="Low complexity" evidence="2">
    <location>
        <begin position="986"/>
        <end position="997"/>
    </location>
</feature>
<comment type="caution">
    <text evidence="3">The sequence shown here is derived from an EMBL/GenBank/DDBJ whole genome shotgun (WGS) entry which is preliminary data.</text>
</comment>
<feature type="compositionally biased region" description="Low complexity" evidence="2">
    <location>
        <begin position="231"/>
        <end position="246"/>
    </location>
</feature>
<organism evidence="3 4">
    <name type="scientific">Neonectria punicea</name>
    <dbReference type="NCBI Taxonomy" id="979145"/>
    <lineage>
        <taxon>Eukaryota</taxon>
        <taxon>Fungi</taxon>
        <taxon>Dikarya</taxon>
        <taxon>Ascomycota</taxon>
        <taxon>Pezizomycotina</taxon>
        <taxon>Sordariomycetes</taxon>
        <taxon>Hypocreomycetidae</taxon>
        <taxon>Hypocreales</taxon>
        <taxon>Nectriaceae</taxon>
        <taxon>Neonectria</taxon>
    </lineage>
</organism>
<feature type="region of interest" description="Disordered" evidence="2">
    <location>
        <begin position="662"/>
        <end position="721"/>
    </location>
</feature>
<feature type="compositionally biased region" description="Low complexity" evidence="2">
    <location>
        <begin position="404"/>
        <end position="427"/>
    </location>
</feature>
<feature type="compositionally biased region" description="Polar residues" evidence="2">
    <location>
        <begin position="1"/>
        <end position="13"/>
    </location>
</feature>
<feature type="region of interest" description="Disordered" evidence="2">
    <location>
        <begin position="1"/>
        <end position="120"/>
    </location>
</feature>
<feature type="region of interest" description="Disordered" evidence="2">
    <location>
        <begin position="858"/>
        <end position="997"/>
    </location>
</feature>
<reference evidence="3 4" key="1">
    <citation type="journal article" date="2025" name="Microbiol. Resour. Announc.">
        <title>Draft genome sequences for Neonectria magnoliae and Neonectria punicea, canker pathogens of Liriodendron tulipifera and Acer saccharum in West Virginia.</title>
        <authorList>
            <person name="Petronek H.M."/>
            <person name="Kasson M.T."/>
            <person name="Metheny A.M."/>
            <person name="Stauder C.M."/>
            <person name="Lovett B."/>
            <person name="Lynch S.C."/>
            <person name="Garnas J.R."/>
            <person name="Kasson L.R."/>
            <person name="Stajich J.E."/>
        </authorList>
    </citation>
    <scope>NUCLEOTIDE SEQUENCE [LARGE SCALE GENOMIC DNA]</scope>
    <source>
        <strain evidence="3 4">NRRL 64653</strain>
    </source>
</reference>